<dbReference type="CDD" id="cd00254">
    <property type="entry name" value="LT-like"/>
    <property type="match status" value="1"/>
</dbReference>
<dbReference type="PANTHER" id="PTHR33734">
    <property type="entry name" value="LYSM DOMAIN-CONTAINING GPI-ANCHORED PROTEIN 2"/>
    <property type="match status" value="1"/>
</dbReference>
<evidence type="ECO:0000313" key="4">
    <source>
        <dbReference type="Proteomes" id="UP000321720"/>
    </source>
</evidence>
<dbReference type="PANTHER" id="PTHR33734:SF22">
    <property type="entry name" value="MEMBRANE-BOUND LYTIC MUREIN TRANSGLYCOSYLASE D"/>
    <property type="match status" value="1"/>
</dbReference>
<evidence type="ECO:0000313" key="3">
    <source>
        <dbReference type="EMBL" id="GEL93799.1"/>
    </source>
</evidence>
<accession>A0A511J7V4</accession>
<dbReference type="RefSeq" id="WP_146841377.1">
    <property type="nucleotide sequence ID" value="NZ_BJWG01000001.1"/>
</dbReference>
<dbReference type="SUPFAM" id="SSF54106">
    <property type="entry name" value="LysM domain"/>
    <property type="match status" value="3"/>
</dbReference>
<gene>
    <name evidence="3" type="ORF">CCO02nite_04570</name>
</gene>
<name>A0A511J7V4_9CELL</name>
<proteinExistence type="predicted"/>
<keyword evidence="1" id="KW-0732">Signal</keyword>
<protein>
    <recommendedName>
        <fullName evidence="2">LysM domain-containing protein</fullName>
    </recommendedName>
</protein>
<feature type="domain" description="LysM" evidence="2">
    <location>
        <begin position="96"/>
        <end position="140"/>
    </location>
</feature>
<keyword evidence="4" id="KW-1185">Reference proteome</keyword>
<dbReference type="SUPFAM" id="SSF53955">
    <property type="entry name" value="Lysozyme-like"/>
    <property type="match status" value="1"/>
</dbReference>
<evidence type="ECO:0000259" key="2">
    <source>
        <dbReference type="PROSITE" id="PS51782"/>
    </source>
</evidence>
<dbReference type="Pfam" id="PF01464">
    <property type="entry name" value="SLT"/>
    <property type="match status" value="1"/>
</dbReference>
<sequence>MSVTANRRPVALRRAASGTGATLALAAVTVAAGSPAQADDSYTVRPGDTVSHIAARTGATAAAIAQANHLADPSRILAGQVLTIPSRTAGSTATTARYTVRPGDTVSAIAARSGTTVAAVIAANGLGSNALIRIGQVLTIPGASSGATSGTSAPATTSAYTVRSGDTVSAIAARTGSSIAAIVQANRLGPSALIRIGQRLTIPGATAGSTGSSSGASLVGDTFAGRTYARDVVDAANANKHALLAAGVPSTAQMQAKVIATARTYGLDPALAQAIAFQESGFNHTSVSPANAIGTMQVIPTSGDWASGLVGRDLNLLDPDDNVTAGVVILKALVRVSPDVPSAIAGYYQGAASVRKYGMFADTRGYVANVQALMARFG</sequence>
<dbReference type="Proteomes" id="UP000321720">
    <property type="component" value="Unassembled WGS sequence"/>
</dbReference>
<dbReference type="Gene3D" id="1.10.530.10">
    <property type="match status" value="1"/>
</dbReference>
<organism evidence="3 4">
    <name type="scientific">Cellulomonas composti</name>
    <dbReference type="NCBI Taxonomy" id="266130"/>
    <lineage>
        <taxon>Bacteria</taxon>
        <taxon>Bacillati</taxon>
        <taxon>Actinomycetota</taxon>
        <taxon>Actinomycetes</taxon>
        <taxon>Micrococcales</taxon>
        <taxon>Cellulomonadaceae</taxon>
        <taxon>Cellulomonas</taxon>
    </lineage>
</organism>
<dbReference type="CDD" id="cd00118">
    <property type="entry name" value="LysM"/>
    <property type="match status" value="2"/>
</dbReference>
<feature type="domain" description="LysM" evidence="2">
    <location>
        <begin position="40"/>
        <end position="84"/>
    </location>
</feature>
<dbReference type="InterPro" id="IPR018392">
    <property type="entry name" value="LysM"/>
</dbReference>
<evidence type="ECO:0000256" key="1">
    <source>
        <dbReference type="SAM" id="SignalP"/>
    </source>
</evidence>
<comment type="caution">
    <text evidence="3">The sequence shown here is derived from an EMBL/GenBank/DDBJ whole genome shotgun (WGS) entry which is preliminary data.</text>
</comment>
<dbReference type="AlphaFoldDB" id="A0A511J7V4"/>
<dbReference type="Pfam" id="PF01476">
    <property type="entry name" value="LysM"/>
    <property type="match status" value="3"/>
</dbReference>
<reference evidence="3 4" key="1">
    <citation type="submission" date="2019-07" db="EMBL/GenBank/DDBJ databases">
        <title>Whole genome shotgun sequence of Cellulomonas composti NBRC 100758.</title>
        <authorList>
            <person name="Hosoyama A."/>
            <person name="Uohara A."/>
            <person name="Ohji S."/>
            <person name="Ichikawa N."/>
        </authorList>
    </citation>
    <scope>NUCLEOTIDE SEQUENCE [LARGE SCALE GENOMIC DNA]</scope>
    <source>
        <strain evidence="3 4">NBRC 100758</strain>
    </source>
</reference>
<dbReference type="Gene3D" id="3.10.350.10">
    <property type="entry name" value="LysM domain"/>
    <property type="match status" value="3"/>
</dbReference>
<dbReference type="InterPro" id="IPR023346">
    <property type="entry name" value="Lysozyme-like_dom_sf"/>
</dbReference>
<feature type="chain" id="PRO_5021732673" description="LysM domain-containing protein" evidence="1">
    <location>
        <begin position="39"/>
        <end position="378"/>
    </location>
</feature>
<feature type="domain" description="LysM" evidence="2">
    <location>
        <begin position="158"/>
        <end position="202"/>
    </location>
</feature>
<dbReference type="InterPro" id="IPR008258">
    <property type="entry name" value="Transglycosylase_SLT_dom_1"/>
</dbReference>
<dbReference type="InterPro" id="IPR036779">
    <property type="entry name" value="LysM_dom_sf"/>
</dbReference>
<dbReference type="OrthoDB" id="5244690at2"/>
<feature type="signal peptide" evidence="1">
    <location>
        <begin position="1"/>
        <end position="38"/>
    </location>
</feature>
<dbReference type="EMBL" id="BJWG01000001">
    <property type="protein sequence ID" value="GEL93799.1"/>
    <property type="molecule type" value="Genomic_DNA"/>
</dbReference>
<dbReference type="SMART" id="SM00257">
    <property type="entry name" value="LysM"/>
    <property type="match status" value="3"/>
</dbReference>
<dbReference type="PROSITE" id="PS51782">
    <property type="entry name" value="LYSM"/>
    <property type="match status" value="3"/>
</dbReference>